<dbReference type="Proteomes" id="UP000027002">
    <property type="component" value="Chromosome 3"/>
</dbReference>
<evidence type="ECO:0000313" key="1">
    <source>
        <dbReference type="EMBL" id="QUC19432.1"/>
    </source>
</evidence>
<accession>A0A8E5MHC0</accession>
<dbReference type="EMBL" id="CP072755">
    <property type="protein sequence ID" value="QUC19432.1"/>
    <property type="molecule type" value="Genomic_DNA"/>
</dbReference>
<keyword evidence="2" id="KW-1185">Reference proteome</keyword>
<evidence type="ECO:0000313" key="2">
    <source>
        <dbReference type="Proteomes" id="UP000027002"/>
    </source>
</evidence>
<name>A0A8E5MHC0_USTVR</name>
<gene>
    <name evidence="1" type="ORF">UV8b_03673</name>
</gene>
<dbReference type="KEGG" id="uvi:66064451"/>
<sequence length="95" mass="10438">MKCLMYCAAEEKKNTPKKKKISGDFKLTASANLWHANAHVGNSGGREDDLQDAGWRALAPMSRPVARTIRVEEADPPTHPSYVSALATHDILGRH</sequence>
<dbReference type="GeneID" id="66064451"/>
<proteinExistence type="predicted"/>
<protein>
    <submittedName>
        <fullName evidence="1">Uncharacterized protein</fullName>
    </submittedName>
</protein>
<dbReference type="AlphaFoldDB" id="A0A8E5MHC0"/>
<dbReference type="RefSeq" id="XP_042997105.1">
    <property type="nucleotide sequence ID" value="XM_043141171.1"/>
</dbReference>
<organism evidence="1 2">
    <name type="scientific">Ustilaginoidea virens</name>
    <name type="common">Rice false smut fungus</name>
    <name type="synonym">Villosiclava virens</name>
    <dbReference type="NCBI Taxonomy" id="1159556"/>
    <lineage>
        <taxon>Eukaryota</taxon>
        <taxon>Fungi</taxon>
        <taxon>Dikarya</taxon>
        <taxon>Ascomycota</taxon>
        <taxon>Pezizomycotina</taxon>
        <taxon>Sordariomycetes</taxon>
        <taxon>Hypocreomycetidae</taxon>
        <taxon>Hypocreales</taxon>
        <taxon>Clavicipitaceae</taxon>
        <taxon>Ustilaginoidea</taxon>
    </lineage>
</organism>
<reference evidence="1" key="1">
    <citation type="submission" date="2020-03" db="EMBL/GenBank/DDBJ databases">
        <title>A mixture of massive structural variations and highly conserved coding sequences in Ustilaginoidea virens genome.</title>
        <authorList>
            <person name="Zhang K."/>
            <person name="Zhao Z."/>
            <person name="Zhang Z."/>
            <person name="Li Y."/>
            <person name="Hsiang T."/>
            <person name="Sun W."/>
        </authorList>
    </citation>
    <scope>NUCLEOTIDE SEQUENCE</scope>
    <source>
        <strain evidence="1">UV-8b</strain>
    </source>
</reference>